<dbReference type="RefSeq" id="WP_276830956.1">
    <property type="nucleotide sequence ID" value="NZ_DYTQ01000078.1"/>
</dbReference>
<evidence type="ECO:0000256" key="1">
    <source>
        <dbReference type="ARBA" id="ARBA00012344"/>
    </source>
</evidence>
<dbReference type="InterPro" id="IPR036568">
    <property type="entry name" value="GGCT-like_sf"/>
</dbReference>
<dbReference type="SUPFAM" id="SSF110857">
    <property type="entry name" value="Gamma-glutamyl cyclotransferase-like"/>
    <property type="match status" value="1"/>
</dbReference>
<evidence type="ECO:0000256" key="2">
    <source>
        <dbReference type="ARBA" id="ARBA00023239"/>
    </source>
</evidence>
<dbReference type="PANTHER" id="PTHR12192:SF2">
    <property type="entry name" value="GLUTATHIONE-SPECIFIC GAMMA-GLUTAMYLCYCLOTRANSFERASE 2"/>
    <property type="match status" value="1"/>
</dbReference>
<name>A0A9D3AB14_9BURK</name>
<accession>A0A9D3AB14</accession>
<evidence type="ECO:0000313" key="3">
    <source>
        <dbReference type="EMBL" id="HJH24246.1"/>
    </source>
</evidence>
<evidence type="ECO:0000313" key="4">
    <source>
        <dbReference type="Proteomes" id="UP000700248"/>
    </source>
</evidence>
<gene>
    <name evidence="3" type="ORF">K8U84_06810</name>
</gene>
<dbReference type="InterPro" id="IPR006840">
    <property type="entry name" value="ChaC"/>
</dbReference>
<dbReference type="GO" id="GO:0006751">
    <property type="term" value="P:glutathione catabolic process"/>
    <property type="evidence" value="ECO:0007669"/>
    <property type="project" value="InterPro"/>
</dbReference>
<dbReference type="EC" id="4.3.2.7" evidence="1"/>
<keyword evidence="2" id="KW-0456">Lyase</keyword>
<dbReference type="PANTHER" id="PTHR12192">
    <property type="entry name" value="CATION TRANSPORT PROTEIN CHAC-RELATED"/>
    <property type="match status" value="1"/>
</dbReference>
<dbReference type="GO" id="GO:0005737">
    <property type="term" value="C:cytoplasm"/>
    <property type="evidence" value="ECO:0007669"/>
    <property type="project" value="TreeGrafter"/>
</dbReference>
<dbReference type="Proteomes" id="UP000700248">
    <property type="component" value="Unassembled WGS sequence"/>
</dbReference>
<dbReference type="GO" id="GO:0061928">
    <property type="term" value="F:glutathione specific gamma-glutamylcyclotransferase activity"/>
    <property type="evidence" value="ECO:0007669"/>
    <property type="project" value="UniProtKB-EC"/>
</dbReference>
<reference evidence="3" key="2">
    <citation type="submission" date="2021-09" db="EMBL/GenBank/DDBJ databases">
        <authorList>
            <person name="Gilroy R."/>
        </authorList>
    </citation>
    <scope>NUCLEOTIDE SEQUENCE</scope>
    <source>
        <strain evidence="3">CHK175-13533</strain>
    </source>
</reference>
<dbReference type="Pfam" id="PF04752">
    <property type="entry name" value="ChaC"/>
    <property type="match status" value="1"/>
</dbReference>
<protein>
    <recommendedName>
        <fullName evidence="1">glutathione-specific gamma-glutamylcyclotransferase</fullName>
        <ecNumber evidence="1">4.3.2.7</ecNumber>
    </recommendedName>
</protein>
<dbReference type="Gene3D" id="3.10.490.10">
    <property type="entry name" value="Gamma-glutamyl cyclotransferase-like"/>
    <property type="match status" value="1"/>
</dbReference>
<dbReference type="CDD" id="cd06661">
    <property type="entry name" value="GGCT_like"/>
    <property type="match status" value="1"/>
</dbReference>
<dbReference type="InterPro" id="IPR013024">
    <property type="entry name" value="GGCT-like"/>
</dbReference>
<sequence length="204" mass="23124">MNAYVNAPISSLFRTLTPDELHHSLQTSLLHWDQKSDVWVFAYGSLIWRPEFDFIEQRAARLAGYHRSLCLWSRINRGTPDIPGIVFALDQGGECEGVVYRIAADQVKATFPALWQREMPSGAYNPKWVDCHTEEGHTVSALTFIINPQTDAYVPSMPLEQLRQVIHRAHGLNGPCIDYVLQTAQALKQANIADPKLEHLVQYL</sequence>
<organism evidence="3 4">
    <name type="scientific">Paenalcaligenes hominis</name>
    <dbReference type="NCBI Taxonomy" id="643674"/>
    <lineage>
        <taxon>Bacteria</taxon>
        <taxon>Pseudomonadati</taxon>
        <taxon>Pseudomonadota</taxon>
        <taxon>Betaproteobacteria</taxon>
        <taxon>Burkholderiales</taxon>
        <taxon>Alcaligenaceae</taxon>
        <taxon>Paenalcaligenes</taxon>
    </lineage>
</organism>
<dbReference type="AlphaFoldDB" id="A0A9D3AB14"/>
<comment type="caution">
    <text evidence="3">The sequence shown here is derived from an EMBL/GenBank/DDBJ whole genome shotgun (WGS) entry which is preliminary data.</text>
</comment>
<reference evidence="3" key="1">
    <citation type="journal article" date="2021" name="PeerJ">
        <title>Extensive microbial diversity within the chicken gut microbiome revealed by metagenomics and culture.</title>
        <authorList>
            <person name="Gilroy R."/>
            <person name="Ravi A."/>
            <person name="Getino M."/>
            <person name="Pursley I."/>
            <person name="Horton D.L."/>
            <person name="Alikhan N.F."/>
            <person name="Baker D."/>
            <person name="Gharbi K."/>
            <person name="Hall N."/>
            <person name="Watson M."/>
            <person name="Adriaenssens E.M."/>
            <person name="Foster-Nyarko E."/>
            <person name="Jarju S."/>
            <person name="Secka A."/>
            <person name="Antonio M."/>
            <person name="Oren A."/>
            <person name="Chaudhuri R.R."/>
            <person name="La Ragione R."/>
            <person name="Hildebrand F."/>
            <person name="Pallen M.J."/>
        </authorList>
    </citation>
    <scope>NUCLEOTIDE SEQUENCE</scope>
    <source>
        <strain evidence="3">CHK175-13533</strain>
    </source>
</reference>
<dbReference type="EMBL" id="DYTQ01000078">
    <property type="protein sequence ID" value="HJH24246.1"/>
    <property type="molecule type" value="Genomic_DNA"/>
</dbReference>
<proteinExistence type="predicted"/>